<dbReference type="InterPro" id="IPR010737">
    <property type="entry name" value="4-carb_acid_sugar_kinase_N"/>
</dbReference>
<accession>A0ABT5V9F4</accession>
<feature type="domain" description="Four-carbon acid sugar kinase nucleotide binding" evidence="8">
    <location>
        <begin position="264"/>
        <end position="447"/>
    </location>
</feature>
<protein>
    <submittedName>
        <fullName evidence="9">Four-carbon acid sugar kinase family protein</fullName>
    </submittedName>
</protein>
<feature type="domain" description="Four-carbon acid sugar kinase N-terminal" evidence="7">
    <location>
        <begin position="10"/>
        <end position="231"/>
    </location>
</feature>
<gene>
    <name evidence="9" type="ORF">PWJ81_07105</name>
</gene>
<dbReference type="RefSeq" id="WP_274755773.1">
    <property type="nucleotide sequence ID" value="NZ_JARBHI010000016.1"/>
</dbReference>
<comment type="caution">
    <text evidence="9">The sequence shown here is derived from an EMBL/GenBank/DDBJ whole genome shotgun (WGS) entry which is preliminary data.</text>
</comment>
<dbReference type="Gene3D" id="3.40.980.20">
    <property type="entry name" value="Four-carbon acid sugar kinase, nucleotide binding domain"/>
    <property type="match status" value="1"/>
</dbReference>
<dbReference type="Pfam" id="PF17042">
    <property type="entry name" value="NBD_C"/>
    <property type="match status" value="1"/>
</dbReference>
<keyword evidence="2" id="KW-0808">Transferase</keyword>
<dbReference type="InterPro" id="IPR031475">
    <property type="entry name" value="NBD_C"/>
</dbReference>
<evidence type="ECO:0000256" key="3">
    <source>
        <dbReference type="ARBA" id="ARBA00022741"/>
    </source>
</evidence>
<keyword evidence="10" id="KW-1185">Reference proteome</keyword>
<comment type="similarity">
    <text evidence="1">Belongs to the four-carbon acid sugar kinase family.</text>
</comment>
<keyword evidence="6" id="KW-0119">Carbohydrate metabolism</keyword>
<dbReference type="Pfam" id="PF07005">
    <property type="entry name" value="SBD_N"/>
    <property type="match status" value="1"/>
</dbReference>
<evidence type="ECO:0000256" key="5">
    <source>
        <dbReference type="ARBA" id="ARBA00022840"/>
    </source>
</evidence>
<keyword evidence="4 9" id="KW-0418">Kinase</keyword>
<proteinExistence type="inferred from homology"/>
<evidence type="ECO:0000259" key="8">
    <source>
        <dbReference type="Pfam" id="PF17042"/>
    </source>
</evidence>
<dbReference type="InterPro" id="IPR042213">
    <property type="entry name" value="NBD_C_sf"/>
</dbReference>
<dbReference type="EMBL" id="JARBHI010000016">
    <property type="protein sequence ID" value="MDE1656836.1"/>
    <property type="molecule type" value="Genomic_DNA"/>
</dbReference>
<dbReference type="GO" id="GO:0016301">
    <property type="term" value="F:kinase activity"/>
    <property type="evidence" value="ECO:0007669"/>
    <property type="project" value="UniProtKB-KW"/>
</dbReference>
<evidence type="ECO:0000259" key="7">
    <source>
        <dbReference type="Pfam" id="PF07005"/>
    </source>
</evidence>
<evidence type="ECO:0000256" key="2">
    <source>
        <dbReference type="ARBA" id="ARBA00022679"/>
    </source>
</evidence>
<evidence type="ECO:0000256" key="6">
    <source>
        <dbReference type="ARBA" id="ARBA00023277"/>
    </source>
</evidence>
<evidence type="ECO:0000313" key="9">
    <source>
        <dbReference type="EMBL" id="MDE1656836.1"/>
    </source>
</evidence>
<dbReference type="SUPFAM" id="SSF142764">
    <property type="entry name" value="YgbK-like"/>
    <property type="match status" value="1"/>
</dbReference>
<dbReference type="Gene3D" id="3.40.50.10840">
    <property type="entry name" value="Putative sugar-binding, N-terminal domain"/>
    <property type="match status" value="1"/>
</dbReference>
<dbReference type="Proteomes" id="UP001219297">
    <property type="component" value="Unassembled WGS sequence"/>
</dbReference>
<reference evidence="9 10" key="1">
    <citation type="submission" date="2023-02" db="EMBL/GenBank/DDBJ databases">
        <title>Defining the Infant Male Urobiome and Moving Towards Mechanisms in Urobiome Research.</title>
        <authorList>
            <person name="Reasoner S."/>
            <person name="Flores V."/>
            <person name="Van Horn G."/>
            <person name="Morales G."/>
            <person name="Peard L."/>
            <person name="Abelson B."/>
            <person name="Manuel C."/>
            <person name="Lee J."/>
            <person name="Baker B."/>
            <person name="Williams T."/>
            <person name="Schmitz J."/>
            <person name="Clayton D."/>
            <person name="Hadjifrangiskou M."/>
        </authorList>
    </citation>
    <scope>NUCLEOTIDE SEQUENCE [LARGE SCALE GENOMIC DNA]</scope>
    <source>
        <strain evidence="9 10">AS1053</strain>
    </source>
</reference>
<evidence type="ECO:0000256" key="4">
    <source>
        <dbReference type="ARBA" id="ARBA00022777"/>
    </source>
</evidence>
<name>A0ABT5V9F4_9ACTO</name>
<sequence length="462" mass="49128">MSAERKILSGVVADDLTGATTTGALLAARGVKNIVSLSDTSNLSYDDVDALLVSTDSRRLPPEEAASRVRNATRDLVARGATIFSKRTDTTMRGGIGYEIDAMRDVLGEDYMAIIVPAMPPSKRIVVAGYSLIDSLLLARTGVANDILSPVKESYLPKLLAGQLRDAVDLICMNTVVEGRDAIRAAMQKSYDRGVRNILCDSVSSEDVADIAAVVSQLGWKVLCVDPGLFTTEYAVAQGIRTEEKRPKAPLRTKSQENDHGTVVIVAGSATATTRQQLEYMQEVPGTHTITLPHDPFIGGGHEYAQARAEAVAQARRILDDAAAGNGEPGQVRVIIITLDTTLSGTVVDINRIEVAKNLPAGQGSRNLAQHLGEVARDVMDMLGNQLAGVYATGGDTLVNTCHAIEASGIALEDYVIPQSDQGRIVGGPFNGLPMVGKGGLTGTEHTALRIVNRLFDERTVS</sequence>
<organism evidence="9 10">
    <name type="scientific">Actinotignum sanguinis</name>
    <dbReference type="NCBI Taxonomy" id="1445614"/>
    <lineage>
        <taxon>Bacteria</taxon>
        <taxon>Bacillati</taxon>
        <taxon>Actinomycetota</taxon>
        <taxon>Actinomycetes</taxon>
        <taxon>Actinomycetales</taxon>
        <taxon>Actinomycetaceae</taxon>
        <taxon>Actinotignum</taxon>
    </lineage>
</organism>
<dbReference type="InterPro" id="IPR037051">
    <property type="entry name" value="4-carb_acid_sugar_kinase_N_sf"/>
</dbReference>
<keyword evidence="5" id="KW-0067">ATP-binding</keyword>
<evidence type="ECO:0000256" key="1">
    <source>
        <dbReference type="ARBA" id="ARBA00005715"/>
    </source>
</evidence>
<keyword evidence="3" id="KW-0547">Nucleotide-binding</keyword>
<evidence type="ECO:0000313" key="10">
    <source>
        <dbReference type="Proteomes" id="UP001219297"/>
    </source>
</evidence>